<dbReference type="InterPro" id="IPR051678">
    <property type="entry name" value="AGP_Transferase"/>
</dbReference>
<dbReference type="InterPro" id="IPR011009">
    <property type="entry name" value="Kinase-like_dom_sf"/>
</dbReference>
<evidence type="ECO:0000313" key="3">
    <source>
        <dbReference type="EMBL" id="TWS30135.1"/>
    </source>
</evidence>
<sequence length="356" mass="37901">MGHHAPHGRSGDRARRLPDDDEGGQVSSGDTDRRVAHRLADGAWPGATVEPLLVSENATFRVRGGPRPAVLRLHRPGYVGDAAIESELAWIATLRHDTTVPVVEPLSGVLIDPPTGRRAVLFAELPGGPVPDEALDVAHFAALGEIAGAFHDHAETWPRPAGFTRFRWDLDDTIGGPGAAGAGGADAATGSVPRWGSWRDGLAVGEAHRRALAPAAERVAQRVDGFGRTADRFGLIHGDLRAANLITAGAGRGADFTVIDFDDAGFGWHLFEFAAAASFVETDPRLPEWAAAWTAAYRHRRALPDAHVALLPDFVLLRRLQLLGWLGTHGHALEADPGFADGTVELARAYLAGRLL</sequence>
<dbReference type="EMBL" id="VIGX01000002">
    <property type="protein sequence ID" value="TWS30135.1"/>
    <property type="molecule type" value="Genomic_DNA"/>
</dbReference>
<organism evidence="3 4">
    <name type="scientific">Tsukamurella conjunctivitidis</name>
    <dbReference type="NCBI Taxonomy" id="2592068"/>
    <lineage>
        <taxon>Bacteria</taxon>
        <taxon>Bacillati</taxon>
        <taxon>Actinomycetota</taxon>
        <taxon>Actinomycetes</taxon>
        <taxon>Mycobacteriales</taxon>
        <taxon>Tsukamurellaceae</taxon>
        <taxon>Tsukamurella</taxon>
    </lineage>
</organism>
<name>A0A5C5S6P7_9ACTN</name>
<proteinExistence type="predicted"/>
<evidence type="ECO:0000313" key="4">
    <source>
        <dbReference type="Proteomes" id="UP000319375"/>
    </source>
</evidence>
<evidence type="ECO:0000256" key="1">
    <source>
        <dbReference type="SAM" id="MobiDB-lite"/>
    </source>
</evidence>
<keyword evidence="3" id="KW-0808">Transferase</keyword>
<keyword evidence="4" id="KW-1185">Reference proteome</keyword>
<dbReference type="Pfam" id="PF01636">
    <property type="entry name" value="APH"/>
    <property type="match status" value="1"/>
</dbReference>
<feature type="domain" description="Aminoglycoside phosphotransferase" evidence="2">
    <location>
        <begin position="55"/>
        <end position="301"/>
    </location>
</feature>
<dbReference type="SUPFAM" id="SSF56112">
    <property type="entry name" value="Protein kinase-like (PK-like)"/>
    <property type="match status" value="1"/>
</dbReference>
<gene>
    <name evidence="3" type="ORF">FK530_06375</name>
</gene>
<feature type="compositionally biased region" description="Basic and acidic residues" evidence="1">
    <location>
        <begin position="9"/>
        <end position="18"/>
    </location>
</feature>
<dbReference type="PANTHER" id="PTHR21310:SF15">
    <property type="entry name" value="AMINOGLYCOSIDE PHOSPHOTRANSFERASE DOMAIN-CONTAINING PROTEIN"/>
    <property type="match status" value="1"/>
</dbReference>
<comment type="caution">
    <text evidence="3">The sequence shown here is derived from an EMBL/GenBank/DDBJ whole genome shotgun (WGS) entry which is preliminary data.</text>
</comment>
<reference evidence="3 4" key="1">
    <citation type="submission" date="2019-06" db="EMBL/GenBank/DDBJ databases">
        <title>Tsukamurella conjunctivitidis sp. nov., Tsukamurella assacharolytica sp. nov. and Tsukamurella sputae sp. nov. isolated from patients with conjunctivitis, bacteraemia (lymphoma) and respiratory infection (sputum) in Hong Kong.</title>
        <authorList>
            <person name="Teng J.L.L."/>
            <person name="Lee H.H."/>
            <person name="Fong J.Y.H."/>
            <person name="Fok K.M.N."/>
            <person name="Lau S.K.P."/>
            <person name="Woo P.C.Y."/>
        </authorList>
    </citation>
    <scope>NUCLEOTIDE SEQUENCE [LARGE SCALE GENOMIC DNA]</scope>
    <source>
        <strain evidence="3 4">HKU72</strain>
    </source>
</reference>
<dbReference type="Proteomes" id="UP000319375">
    <property type="component" value="Unassembled WGS sequence"/>
</dbReference>
<feature type="region of interest" description="Disordered" evidence="1">
    <location>
        <begin position="1"/>
        <end position="33"/>
    </location>
</feature>
<evidence type="ECO:0000259" key="2">
    <source>
        <dbReference type="Pfam" id="PF01636"/>
    </source>
</evidence>
<accession>A0A5C5S6P7</accession>
<dbReference type="PANTHER" id="PTHR21310">
    <property type="entry name" value="AMINOGLYCOSIDE PHOSPHOTRANSFERASE-RELATED-RELATED"/>
    <property type="match status" value="1"/>
</dbReference>
<dbReference type="InterPro" id="IPR002575">
    <property type="entry name" value="Aminoglycoside_PTrfase"/>
</dbReference>
<dbReference type="GO" id="GO:0016740">
    <property type="term" value="F:transferase activity"/>
    <property type="evidence" value="ECO:0007669"/>
    <property type="project" value="UniProtKB-KW"/>
</dbReference>
<protein>
    <submittedName>
        <fullName evidence="3">Phosphotransferase</fullName>
    </submittedName>
</protein>
<dbReference type="Gene3D" id="3.90.1200.10">
    <property type="match status" value="1"/>
</dbReference>
<dbReference type="AlphaFoldDB" id="A0A5C5S6P7"/>